<dbReference type="EMBL" id="KV453909">
    <property type="protein sequence ID" value="ODV82450.1"/>
    <property type="molecule type" value="Genomic_DNA"/>
</dbReference>
<reference evidence="3" key="1">
    <citation type="submission" date="2016-05" db="EMBL/GenBank/DDBJ databases">
        <title>Comparative genomics of biotechnologically important yeasts.</title>
        <authorList>
            <consortium name="DOE Joint Genome Institute"/>
            <person name="Riley R."/>
            <person name="Haridas S."/>
            <person name="Wolfe K.H."/>
            <person name="Lopes M.R."/>
            <person name="Hittinger C.T."/>
            <person name="Goker M."/>
            <person name="Salamov A."/>
            <person name="Wisecaver J."/>
            <person name="Long T.M."/>
            <person name="Aerts A.L."/>
            <person name="Barry K."/>
            <person name="Choi C."/>
            <person name="Clum A."/>
            <person name="Coughlan A.Y."/>
            <person name="Deshpande S."/>
            <person name="Douglass A.P."/>
            <person name="Hanson S.J."/>
            <person name="Klenk H.-P."/>
            <person name="Labutti K."/>
            <person name="Lapidus A."/>
            <person name="Lindquist E."/>
            <person name="Lipzen A."/>
            <person name="Meier-Kolthoff J.P."/>
            <person name="Ohm R.A."/>
            <person name="Otillar R.P."/>
            <person name="Pangilinan J."/>
            <person name="Peng Y."/>
            <person name="Rokas A."/>
            <person name="Rosa C.A."/>
            <person name="Scheuner C."/>
            <person name="Sibirny A.A."/>
            <person name="Slot J.C."/>
            <person name="Stielow J.B."/>
            <person name="Sun H."/>
            <person name="Kurtzman C.P."/>
            <person name="Blackwell M."/>
            <person name="Grigoriev I.V."/>
            <person name="Jeffries T.W."/>
        </authorList>
    </citation>
    <scope>NUCLEOTIDE SEQUENCE [LARGE SCALE GENOMIC DNA]</scope>
    <source>
        <strain evidence="3">NRRL Y-17324</strain>
    </source>
</reference>
<evidence type="ECO:0000313" key="2">
    <source>
        <dbReference type="EMBL" id="ODV82450.1"/>
    </source>
</evidence>
<accession>A0A1E4SSF4</accession>
<dbReference type="GeneID" id="30983206"/>
<dbReference type="OrthoDB" id="341511at2759"/>
<dbReference type="Proteomes" id="UP000094285">
    <property type="component" value="Unassembled WGS sequence"/>
</dbReference>
<proteinExistence type="predicted"/>
<dbReference type="Gene3D" id="2.40.50.770">
    <property type="entry name" value="RecQ-mediated genome instability protein Rmi1, C-terminal domain"/>
    <property type="match status" value="1"/>
</dbReference>
<gene>
    <name evidence="2" type="ORF">CANTADRAFT_44223</name>
</gene>
<dbReference type="InterPro" id="IPR042470">
    <property type="entry name" value="RMI1_N_C_sf"/>
</dbReference>
<organism evidence="2 3">
    <name type="scientific">Suhomyces tanzawaensis NRRL Y-17324</name>
    <dbReference type="NCBI Taxonomy" id="984487"/>
    <lineage>
        <taxon>Eukaryota</taxon>
        <taxon>Fungi</taxon>
        <taxon>Dikarya</taxon>
        <taxon>Ascomycota</taxon>
        <taxon>Saccharomycotina</taxon>
        <taxon>Pichiomycetes</taxon>
        <taxon>Debaryomycetaceae</taxon>
        <taxon>Suhomyces</taxon>
    </lineage>
</organism>
<dbReference type="AlphaFoldDB" id="A0A1E4SSF4"/>
<evidence type="ECO:0000259" key="1">
    <source>
        <dbReference type="Pfam" id="PF08585"/>
    </source>
</evidence>
<protein>
    <recommendedName>
        <fullName evidence="1">RecQ mediated genome instability protein 1 OB-fold domain-containing protein</fullName>
    </recommendedName>
</protein>
<dbReference type="Pfam" id="PF08585">
    <property type="entry name" value="RMI1_N_C"/>
    <property type="match status" value="1"/>
</dbReference>
<keyword evidence="3" id="KW-1185">Reference proteome</keyword>
<name>A0A1E4SSF4_9ASCO</name>
<sequence>MAEASRNTFNCKDVGKKALEKPVLFHIIHVSNISKSRLNQLDEWKEFDNPNNVAVDRLTKSRKIRTDNYIIREVNMEEDAPSATSNQTGFDTYKLLLRDSANNYCYGYEFKGPLPFLRTGSLGTPLGVPLGGRLVVKKGTLVQNGVLLLTRQGCDYLGVDSNDTELINQLNDGVVQKYIAMLEAELKAS</sequence>
<dbReference type="InterPro" id="IPR013894">
    <property type="entry name" value="RMI1_OB"/>
</dbReference>
<evidence type="ECO:0000313" key="3">
    <source>
        <dbReference type="Proteomes" id="UP000094285"/>
    </source>
</evidence>
<dbReference type="RefSeq" id="XP_020067572.1">
    <property type="nucleotide sequence ID" value="XM_020209070.1"/>
</dbReference>
<feature type="domain" description="RecQ mediated genome instability protein 1 OB-fold" evidence="1">
    <location>
        <begin position="16"/>
        <end position="160"/>
    </location>
</feature>
<dbReference type="STRING" id="984487.A0A1E4SSF4"/>